<feature type="region of interest" description="Disordered" evidence="8">
    <location>
        <begin position="940"/>
        <end position="960"/>
    </location>
</feature>
<dbReference type="Pfam" id="PF13962">
    <property type="entry name" value="PGG"/>
    <property type="match status" value="2"/>
</dbReference>
<feature type="compositionally biased region" description="Basic and acidic residues" evidence="8">
    <location>
        <begin position="712"/>
        <end position="722"/>
    </location>
</feature>
<dbReference type="InterPro" id="IPR036770">
    <property type="entry name" value="Ankyrin_rpt-contain_sf"/>
</dbReference>
<dbReference type="InterPro" id="IPR002110">
    <property type="entry name" value="Ankyrin_rpt"/>
</dbReference>
<feature type="repeat" description="ANK" evidence="7">
    <location>
        <begin position="77"/>
        <end position="100"/>
    </location>
</feature>
<feature type="region of interest" description="Disordered" evidence="8">
    <location>
        <begin position="697"/>
        <end position="737"/>
    </location>
</feature>
<feature type="transmembrane region" description="Helical" evidence="9">
    <location>
        <begin position="868"/>
        <end position="891"/>
    </location>
</feature>
<gene>
    <name evidence="11" type="ORF">Tsubulata_049007</name>
</gene>
<name>A0A9Q0J666_9ROSI</name>
<keyword evidence="5 7" id="KW-0040">ANK repeat</keyword>
<dbReference type="AlphaFoldDB" id="A0A9Q0J666"/>
<reference evidence="11" key="1">
    <citation type="submission" date="2022-02" db="EMBL/GenBank/DDBJ databases">
        <authorList>
            <person name="Henning P.M."/>
            <person name="McCubbin A.G."/>
            <person name="Shore J.S."/>
        </authorList>
    </citation>
    <scope>NUCLEOTIDE SEQUENCE</scope>
    <source>
        <strain evidence="11">F60SS</strain>
        <tissue evidence="11">Leaves</tissue>
    </source>
</reference>
<dbReference type="PANTHER" id="PTHR24186">
    <property type="entry name" value="PROTEIN PHOSPHATASE 1 REGULATORY SUBUNIT"/>
    <property type="match status" value="1"/>
</dbReference>
<dbReference type="Pfam" id="PF12796">
    <property type="entry name" value="Ank_2"/>
    <property type="match status" value="3"/>
</dbReference>
<keyword evidence="2 9" id="KW-0812">Transmembrane</keyword>
<dbReference type="PROSITE" id="PS50297">
    <property type="entry name" value="ANK_REP_REGION"/>
    <property type="match status" value="5"/>
</dbReference>
<evidence type="ECO:0000256" key="4">
    <source>
        <dbReference type="ARBA" id="ARBA00022989"/>
    </source>
</evidence>
<evidence type="ECO:0000256" key="1">
    <source>
        <dbReference type="ARBA" id="ARBA00004141"/>
    </source>
</evidence>
<keyword evidence="4 9" id="KW-1133">Transmembrane helix</keyword>
<feature type="domain" description="PGG" evidence="10">
    <location>
        <begin position="265"/>
        <end position="360"/>
    </location>
</feature>
<dbReference type="PROSITE" id="PS50088">
    <property type="entry name" value="ANK_REPEAT"/>
    <property type="match status" value="5"/>
</dbReference>
<dbReference type="EMBL" id="JAKUCV010005785">
    <property type="protein sequence ID" value="KAJ4829859.1"/>
    <property type="molecule type" value="Genomic_DNA"/>
</dbReference>
<dbReference type="InterPro" id="IPR026961">
    <property type="entry name" value="PGG_dom"/>
</dbReference>
<evidence type="ECO:0000256" key="5">
    <source>
        <dbReference type="ARBA" id="ARBA00023043"/>
    </source>
</evidence>
<evidence type="ECO:0000256" key="3">
    <source>
        <dbReference type="ARBA" id="ARBA00022737"/>
    </source>
</evidence>
<evidence type="ECO:0000313" key="12">
    <source>
        <dbReference type="Proteomes" id="UP001141552"/>
    </source>
</evidence>
<reference evidence="11" key="2">
    <citation type="journal article" date="2023" name="Plants (Basel)">
        <title>Annotation of the Turnera subulata (Passifloraceae) Draft Genome Reveals the S-Locus Evolved after the Divergence of Turneroideae from Passifloroideae in a Stepwise Manner.</title>
        <authorList>
            <person name="Henning P.M."/>
            <person name="Roalson E.H."/>
            <person name="Mir W."/>
            <person name="McCubbin A.G."/>
            <person name="Shore J.S."/>
        </authorList>
    </citation>
    <scope>NUCLEOTIDE SEQUENCE</scope>
    <source>
        <strain evidence="11">F60SS</strain>
    </source>
</reference>
<comment type="caution">
    <text evidence="11">The sequence shown here is derived from an EMBL/GenBank/DDBJ whole genome shotgun (WGS) entry which is preliminary data.</text>
</comment>
<evidence type="ECO:0000256" key="8">
    <source>
        <dbReference type="SAM" id="MobiDB-lite"/>
    </source>
</evidence>
<dbReference type="Proteomes" id="UP001141552">
    <property type="component" value="Unassembled WGS sequence"/>
</dbReference>
<feature type="repeat" description="ANK" evidence="7">
    <location>
        <begin position="567"/>
        <end position="585"/>
    </location>
</feature>
<feature type="transmembrane region" description="Helical" evidence="9">
    <location>
        <begin position="903"/>
        <end position="926"/>
    </location>
</feature>
<feature type="repeat" description="ANK" evidence="7">
    <location>
        <begin position="532"/>
        <end position="564"/>
    </location>
</feature>
<dbReference type="PANTHER" id="PTHR24186:SF38">
    <property type="entry name" value="ANKYRIN REPEAT FAMILY PROTEIN"/>
    <property type="match status" value="1"/>
</dbReference>
<proteinExistence type="predicted"/>
<evidence type="ECO:0000256" key="2">
    <source>
        <dbReference type="ARBA" id="ARBA00022692"/>
    </source>
</evidence>
<feature type="domain" description="PGG" evidence="10">
    <location>
        <begin position="780"/>
        <end position="887"/>
    </location>
</feature>
<dbReference type="OrthoDB" id="20872at2759"/>
<protein>
    <recommendedName>
        <fullName evidence="10">PGG domain-containing protein</fullName>
    </recommendedName>
</protein>
<dbReference type="SMART" id="SM00248">
    <property type="entry name" value="ANK"/>
    <property type="match status" value="9"/>
</dbReference>
<dbReference type="GO" id="GO:0005886">
    <property type="term" value="C:plasma membrane"/>
    <property type="evidence" value="ECO:0007669"/>
    <property type="project" value="TreeGrafter"/>
</dbReference>
<evidence type="ECO:0000256" key="9">
    <source>
        <dbReference type="SAM" id="Phobius"/>
    </source>
</evidence>
<evidence type="ECO:0000256" key="7">
    <source>
        <dbReference type="PROSITE-ProRule" id="PRU00023"/>
    </source>
</evidence>
<feature type="repeat" description="ANK" evidence="7">
    <location>
        <begin position="427"/>
        <end position="449"/>
    </location>
</feature>
<evidence type="ECO:0000313" key="11">
    <source>
        <dbReference type="EMBL" id="KAJ4829859.1"/>
    </source>
</evidence>
<dbReference type="SUPFAM" id="SSF48403">
    <property type="entry name" value="Ankyrin repeat"/>
    <property type="match status" value="2"/>
</dbReference>
<dbReference type="Pfam" id="PF13857">
    <property type="entry name" value="Ank_5"/>
    <property type="match status" value="1"/>
</dbReference>
<feature type="transmembrane region" description="Helical" evidence="9">
    <location>
        <begin position="323"/>
        <end position="341"/>
    </location>
</feature>
<dbReference type="Gene3D" id="1.25.40.20">
    <property type="entry name" value="Ankyrin repeat-containing domain"/>
    <property type="match status" value="3"/>
</dbReference>
<accession>A0A9Q0J666</accession>
<feature type="repeat" description="ANK" evidence="7">
    <location>
        <begin position="13"/>
        <end position="35"/>
    </location>
</feature>
<sequence length="960" mass="107219">MRGFGESREQGAGVETPLHQACRQGNAEIVEIMLETNPVVAFMCNVKNQSPFFIACRYRCLNILTVYPVLAQDIDTNGNTPLHYAYATGRWEIAKMLLKHDLGSAMQFSNNECIIYWRIVDINHQNTQGQTPLDILNHTTDCTEEITNLRDMLTLLGRSDSGPSHSPTIESPREALEREFELQLGYGSSISQSSPKYEIDTNQLRKRNASESFMGINPGEIPAQLGVDLEKTLMDSFKHGSQVHREELIEKNKCRKEKQDEIYTEALQNARNTITLVAVMIATVSFTAALNPPGGVYQDGLLRGKSPLARTTAFKIFSLSNDIAFFTSLCIVIVLVSIIPFRRKPLMKLLVVAHKAMWMDPKLYKAIKRNDIQLFALLVEENKDFLEQRTSKTSNTVLHLAAKFASVDLAVQILKLRPDFVGAVNKELETPLHEACREGNEEIVELMLETNPVAASMCNIKNQSPFFIACKHSCLDVVEVLVNRPWILRLEKGSAFASTCHVMHNAALTGHIDILVKILKVYPDLARGTDTNGDTPLHLACATGRWEIAKMLLEHDLGLAMQYNNRSGYTPLHLAATSGHALIVEESMAMCPKALKCLTEDGESNTILHIAVSKGHYGLAERIIRGRMVDINLQNSRGHTALDILNNAADCTKEIKNLRHMLTLSGETTEYSGPSHSPKVQSPREALDVGEELIRMFSGSSRSQSSPPEYETDTKLQRERNASESFMGINPGETTTQLGVDLEMKTNLMDSVRHRSLEHREELIEKYKSRKEKQDEIYTEALQNARNTITVVAVMIATVSFSAALNPPGGVYQEGLLRGKSTVARTTAFKIFSISNDIAFFISLCIVIVLVSIIPFRRKPLMKLSVVAHKAMWVAVSFMATAYVAGKLVIVPNHHGQGNVWTFWAMVTICVGTIGTVFVYIGVKLVRHWLRKIKWRNERGKNEKQSTHSTNSDVGSEKKK</sequence>
<keyword evidence="3" id="KW-0677">Repeat</keyword>
<evidence type="ECO:0000256" key="6">
    <source>
        <dbReference type="ARBA" id="ARBA00023136"/>
    </source>
</evidence>
<feature type="non-terminal residue" evidence="11">
    <location>
        <position position="960"/>
    </location>
</feature>
<comment type="subcellular location">
    <subcellularLocation>
        <location evidence="1">Membrane</location>
        <topology evidence="1">Multi-pass membrane protein</topology>
    </subcellularLocation>
</comment>
<keyword evidence="12" id="KW-1185">Reference proteome</keyword>
<feature type="transmembrane region" description="Helical" evidence="9">
    <location>
        <begin position="838"/>
        <end position="856"/>
    </location>
</feature>
<keyword evidence="6 9" id="KW-0472">Membrane</keyword>
<organism evidence="11 12">
    <name type="scientific">Turnera subulata</name>
    <dbReference type="NCBI Taxonomy" id="218843"/>
    <lineage>
        <taxon>Eukaryota</taxon>
        <taxon>Viridiplantae</taxon>
        <taxon>Streptophyta</taxon>
        <taxon>Embryophyta</taxon>
        <taxon>Tracheophyta</taxon>
        <taxon>Spermatophyta</taxon>
        <taxon>Magnoliopsida</taxon>
        <taxon>eudicotyledons</taxon>
        <taxon>Gunneridae</taxon>
        <taxon>Pentapetalae</taxon>
        <taxon>rosids</taxon>
        <taxon>fabids</taxon>
        <taxon>Malpighiales</taxon>
        <taxon>Passifloraceae</taxon>
        <taxon>Turnera</taxon>
    </lineage>
</organism>
<evidence type="ECO:0000259" key="10">
    <source>
        <dbReference type="Pfam" id="PF13962"/>
    </source>
</evidence>